<dbReference type="InterPro" id="IPR036291">
    <property type="entry name" value="NAD(P)-bd_dom_sf"/>
</dbReference>
<reference evidence="2 3" key="1">
    <citation type="submission" date="2019-08" db="EMBL/GenBank/DDBJ databases">
        <title>Draft genome analysis of Rheinheimera tangshanensis isolated from the roots of fresh rice plants (Oryza sativa).</title>
        <authorList>
            <person name="Yu Q."/>
            <person name="Qi Y."/>
            <person name="Zhang H."/>
            <person name="Pu J."/>
        </authorList>
    </citation>
    <scope>NUCLEOTIDE SEQUENCE [LARGE SCALE GENOMIC DNA]</scope>
    <source>
        <strain evidence="2 3">JA3-B52</strain>
    </source>
</reference>
<proteinExistence type="predicted"/>
<dbReference type="EMBL" id="VRLR01000006">
    <property type="protein sequence ID" value="TXK80437.1"/>
    <property type="molecule type" value="Genomic_DNA"/>
</dbReference>
<dbReference type="Pfam" id="PF01370">
    <property type="entry name" value="Epimerase"/>
    <property type="match status" value="1"/>
</dbReference>
<sequence length="302" mass="33826">MRRKILVLGGGGFIGSHLVAALSQTQHQIQVAGNNLLSSGNSNVDYLSGNLSSQIYQQCTTPDLIFHLAGGASVASSLQDPNHDFDKTLPHLSALLHKMQVDWPQARLIYLSSAAVYGENASNNTSIRCQLKPMSPYGLHKQLAEEMIQFYSRRYNISAQIVRPFSVYGEGLRKQLLWDALSKAQRGEFSYFGDGEQQRDWVYIHDLIDFLLHLMTQQLNKQNQLLNAGTGDGIAIKTLLTMLLKTAGYHQTPIFSSIGKPGDPDNLVSCRQEQISYPQLQQTSLQLGLERYVGWFKQQERL</sequence>
<dbReference type="InterPro" id="IPR001509">
    <property type="entry name" value="Epimerase_deHydtase"/>
</dbReference>
<evidence type="ECO:0000313" key="3">
    <source>
        <dbReference type="Proteomes" id="UP000321814"/>
    </source>
</evidence>
<dbReference type="OrthoDB" id="9803010at2"/>
<name>A0A5C8LUJ2_9GAMM</name>
<evidence type="ECO:0000259" key="1">
    <source>
        <dbReference type="Pfam" id="PF01370"/>
    </source>
</evidence>
<dbReference type="RefSeq" id="WP_147904357.1">
    <property type="nucleotide sequence ID" value="NZ_BAAAGC010000010.1"/>
</dbReference>
<organism evidence="2 3">
    <name type="scientific">Rheinheimera tangshanensis</name>
    <dbReference type="NCBI Taxonomy" id="400153"/>
    <lineage>
        <taxon>Bacteria</taxon>
        <taxon>Pseudomonadati</taxon>
        <taxon>Pseudomonadota</taxon>
        <taxon>Gammaproteobacteria</taxon>
        <taxon>Chromatiales</taxon>
        <taxon>Chromatiaceae</taxon>
        <taxon>Rheinheimera</taxon>
    </lineage>
</organism>
<keyword evidence="3" id="KW-1185">Reference proteome</keyword>
<evidence type="ECO:0000313" key="2">
    <source>
        <dbReference type="EMBL" id="TXK80437.1"/>
    </source>
</evidence>
<dbReference type="AlphaFoldDB" id="A0A5C8LUJ2"/>
<feature type="domain" description="NAD-dependent epimerase/dehydratase" evidence="1">
    <location>
        <begin position="5"/>
        <end position="229"/>
    </location>
</feature>
<comment type="caution">
    <text evidence="2">The sequence shown here is derived from an EMBL/GenBank/DDBJ whole genome shotgun (WGS) entry which is preliminary data.</text>
</comment>
<gene>
    <name evidence="2" type="ORF">FU839_10760</name>
</gene>
<dbReference type="SUPFAM" id="SSF51735">
    <property type="entry name" value="NAD(P)-binding Rossmann-fold domains"/>
    <property type="match status" value="1"/>
</dbReference>
<dbReference type="InterPro" id="IPR050177">
    <property type="entry name" value="Lipid_A_modif_metabolic_enz"/>
</dbReference>
<accession>A0A5C8LUJ2</accession>
<dbReference type="Gene3D" id="3.40.50.720">
    <property type="entry name" value="NAD(P)-binding Rossmann-like Domain"/>
    <property type="match status" value="1"/>
</dbReference>
<dbReference type="Proteomes" id="UP000321814">
    <property type="component" value="Unassembled WGS sequence"/>
</dbReference>
<dbReference type="PANTHER" id="PTHR43245">
    <property type="entry name" value="BIFUNCTIONAL POLYMYXIN RESISTANCE PROTEIN ARNA"/>
    <property type="match status" value="1"/>
</dbReference>
<dbReference type="PANTHER" id="PTHR43245:SF53">
    <property type="entry name" value="EPIMERASE-RELATED"/>
    <property type="match status" value="1"/>
</dbReference>
<protein>
    <submittedName>
        <fullName evidence="2">NAD-dependent epimerase/dehydratase family protein</fullName>
    </submittedName>
</protein>